<dbReference type="PANTHER" id="PTHR45436">
    <property type="entry name" value="SENSOR HISTIDINE KINASE YKOH"/>
    <property type="match status" value="1"/>
</dbReference>
<proteinExistence type="predicted"/>
<dbReference type="CDD" id="cd00075">
    <property type="entry name" value="HATPase"/>
    <property type="match status" value="1"/>
</dbReference>
<dbReference type="Proteomes" id="UP000315389">
    <property type="component" value="Unassembled WGS sequence"/>
</dbReference>
<keyword evidence="7 15" id="KW-0418">Kinase</keyword>
<dbReference type="SUPFAM" id="SSF55874">
    <property type="entry name" value="ATPase domain of HSP90 chaperone/DNA topoisomerase II/histidine kinase"/>
    <property type="match status" value="1"/>
</dbReference>
<dbReference type="PROSITE" id="PS50109">
    <property type="entry name" value="HIS_KIN"/>
    <property type="match status" value="1"/>
</dbReference>
<dbReference type="PROSITE" id="PS50885">
    <property type="entry name" value="HAMP"/>
    <property type="match status" value="1"/>
</dbReference>
<accession>A0A542ZTW9</accession>
<gene>
    <name evidence="15" type="ORF">FB461_0186</name>
</gene>
<comment type="caution">
    <text evidence="15">The sequence shown here is derived from an EMBL/GenBank/DDBJ whole genome shotgun (WGS) entry which is preliminary data.</text>
</comment>
<dbReference type="CDD" id="cd00082">
    <property type="entry name" value="HisKA"/>
    <property type="match status" value="1"/>
</dbReference>
<dbReference type="Pfam" id="PF00672">
    <property type="entry name" value="HAMP"/>
    <property type="match status" value="1"/>
</dbReference>
<dbReference type="Pfam" id="PF00512">
    <property type="entry name" value="HisKA"/>
    <property type="match status" value="1"/>
</dbReference>
<keyword evidence="5" id="KW-0808">Transferase</keyword>
<dbReference type="InterPro" id="IPR003594">
    <property type="entry name" value="HATPase_dom"/>
</dbReference>
<dbReference type="PANTHER" id="PTHR45436:SF5">
    <property type="entry name" value="SENSOR HISTIDINE KINASE TRCS"/>
    <property type="match status" value="1"/>
</dbReference>
<dbReference type="AlphaFoldDB" id="A0A542ZTW9"/>
<evidence type="ECO:0000256" key="11">
    <source>
        <dbReference type="SAM" id="MobiDB-lite"/>
    </source>
</evidence>
<evidence type="ECO:0000256" key="5">
    <source>
        <dbReference type="ARBA" id="ARBA00022679"/>
    </source>
</evidence>
<dbReference type="Gene3D" id="3.30.565.10">
    <property type="entry name" value="Histidine kinase-like ATPase, C-terminal domain"/>
    <property type="match status" value="1"/>
</dbReference>
<keyword evidence="6 12" id="KW-0812">Transmembrane</keyword>
<protein>
    <recommendedName>
        <fullName evidence="3">histidine kinase</fullName>
        <ecNumber evidence="3">2.7.13.3</ecNumber>
    </recommendedName>
</protein>
<comment type="subcellular location">
    <subcellularLocation>
        <location evidence="2">Cell membrane</location>
    </subcellularLocation>
</comment>
<comment type="catalytic activity">
    <reaction evidence="1">
        <text>ATP + protein L-histidine = ADP + protein N-phospho-L-histidine.</text>
        <dbReference type="EC" id="2.7.13.3"/>
    </reaction>
</comment>
<dbReference type="SMART" id="SM00304">
    <property type="entry name" value="HAMP"/>
    <property type="match status" value="1"/>
</dbReference>
<dbReference type="SUPFAM" id="SSF47384">
    <property type="entry name" value="Homodimeric domain of signal transducing histidine kinase"/>
    <property type="match status" value="1"/>
</dbReference>
<dbReference type="InterPro" id="IPR036097">
    <property type="entry name" value="HisK_dim/P_sf"/>
</dbReference>
<dbReference type="InterPro" id="IPR036890">
    <property type="entry name" value="HATPase_C_sf"/>
</dbReference>
<feature type="transmembrane region" description="Helical" evidence="12">
    <location>
        <begin position="240"/>
        <end position="261"/>
    </location>
</feature>
<feature type="compositionally biased region" description="Basic residues" evidence="11">
    <location>
        <begin position="50"/>
        <end position="59"/>
    </location>
</feature>
<dbReference type="SMART" id="SM00388">
    <property type="entry name" value="HisKA"/>
    <property type="match status" value="1"/>
</dbReference>
<dbReference type="FunFam" id="1.10.287.130:FF:000001">
    <property type="entry name" value="Two-component sensor histidine kinase"/>
    <property type="match status" value="1"/>
</dbReference>
<dbReference type="GO" id="GO:0005886">
    <property type="term" value="C:plasma membrane"/>
    <property type="evidence" value="ECO:0007669"/>
    <property type="project" value="UniProtKB-SubCell"/>
</dbReference>
<feature type="region of interest" description="Disordered" evidence="11">
    <location>
        <begin position="1"/>
        <end position="60"/>
    </location>
</feature>
<feature type="compositionally biased region" description="Pro residues" evidence="11">
    <location>
        <begin position="9"/>
        <end position="19"/>
    </location>
</feature>
<dbReference type="PRINTS" id="PR00344">
    <property type="entry name" value="BCTRLSENSOR"/>
</dbReference>
<dbReference type="CDD" id="cd06225">
    <property type="entry name" value="HAMP"/>
    <property type="match status" value="1"/>
</dbReference>
<dbReference type="SMART" id="SM00387">
    <property type="entry name" value="HATPase_c"/>
    <property type="match status" value="1"/>
</dbReference>
<dbReference type="SUPFAM" id="SSF158472">
    <property type="entry name" value="HAMP domain-like"/>
    <property type="match status" value="1"/>
</dbReference>
<evidence type="ECO:0000256" key="6">
    <source>
        <dbReference type="ARBA" id="ARBA00022692"/>
    </source>
</evidence>
<evidence type="ECO:0000313" key="15">
    <source>
        <dbReference type="EMBL" id="TQL63716.1"/>
    </source>
</evidence>
<evidence type="ECO:0000259" key="13">
    <source>
        <dbReference type="PROSITE" id="PS50109"/>
    </source>
</evidence>
<evidence type="ECO:0000256" key="8">
    <source>
        <dbReference type="ARBA" id="ARBA00022989"/>
    </source>
</evidence>
<evidence type="ECO:0000256" key="12">
    <source>
        <dbReference type="SAM" id="Phobius"/>
    </source>
</evidence>
<name>A0A542ZTW9_RARFA</name>
<evidence type="ECO:0000259" key="14">
    <source>
        <dbReference type="PROSITE" id="PS50885"/>
    </source>
</evidence>
<evidence type="ECO:0000256" key="2">
    <source>
        <dbReference type="ARBA" id="ARBA00004236"/>
    </source>
</evidence>
<keyword evidence="9" id="KW-0902">Two-component regulatory system</keyword>
<keyword evidence="8 12" id="KW-1133">Transmembrane helix</keyword>
<sequence>MTAPDPEAGLPPIPPPPATDSPAGAHVDPTGDAAGPSSGEQDEPPERANPRARSKRHPMHTFVSQVRRHWARIPLRMRLLTVISVLLIVGLSTVGAITTVMFERHLKDQLDSRLRDNAAGIISRDGLSFGSRMLPTDYCFAIVDSSVLRNASYYCNTTTIAKNGIPFLANAPTSHTSLTEAFTVKGIAPPNSDIVPTESEPTWRVIGIPLANETTAGVPDMVYIALPLTYTKQTANQVRVAFMLATLAVALSGAMVGYVAVRESLKPLRRIEATASRIAQGDLSARVPDMPPTTEVGSLARSLNTMLAQIEVAFAARASSEARMRQFVSDASHELRTPLATIRGYGELYRMGALNDKAELDDTMRRIDDSSRRMASLVEDLLALARLDEGRELRRDPVDLVALARDGAMDLGALDAERRVALVHLDGAAMDIIDADGKPGKCVVIGDEDRLRQVVMNLVGNVARHTPTSTPVEIAVGAREGFGVFSVIDHGPGVAEDQVARLFERFYRADSSRDRRSGGSGLGLAIVAAIAHSLGGDARVEQTQGGGLTVSVLIPLAAAVE</sequence>
<feature type="domain" description="HAMP" evidence="14">
    <location>
        <begin position="262"/>
        <end position="315"/>
    </location>
</feature>
<feature type="transmembrane region" description="Helical" evidence="12">
    <location>
        <begin position="77"/>
        <end position="102"/>
    </location>
</feature>
<evidence type="ECO:0000313" key="16">
    <source>
        <dbReference type="Proteomes" id="UP000315389"/>
    </source>
</evidence>
<evidence type="ECO:0000256" key="9">
    <source>
        <dbReference type="ARBA" id="ARBA00023012"/>
    </source>
</evidence>
<organism evidence="15 16">
    <name type="scientific">Rarobacter faecitabidus</name>
    <dbReference type="NCBI Taxonomy" id="13243"/>
    <lineage>
        <taxon>Bacteria</taxon>
        <taxon>Bacillati</taxon>
        <taxon>Actinomycetota</taxon>
        <taxon>Actinomycetes</taxon>
        <taxon>Micrococcales</taxon>
        <taxon>Rarobacteraceae</taxon>
        <taxon>Rarobacter</taxon>
    </lineage>
</organism>
<dbReference type="InterPro" id="IPR003661">
    <property type="entry name" value="HisK_dim/P_dom"/>
</dbReference>
<evidence type="ECO:0000256" key="10">
    <source>
        <dbReference type="ARBA" id="ARBA00023136"/>
    </source>
</evidence>
<dbReference type="EMBL" id="VFOS01000001">
    <property type="protein sequence ID" value="TQL63716.1"/>
    <property type="molecule type" value="Genomic_DNA"/>
</dbReference>
<evidence type="ECO:0000256" key="4">
    <source>
        <dbReference type="ARBA" id="ARBA00022553"/>
    </source>
</evidence>
<keyword evidence="10 12" id="KW-0472">Membrane</keyword>
<dbReference type="Pfam" id="PF02518">
    <property type="entry name" value="HATPase_c"/>
    <property type="match status" value="1"/>
</dbReference>
<dbReference type="Gene3D" id="1.10.287.130">
    <property type="match status" value="1"/>
</dbReference>
<keyword evidence="16" id="KW-1185">Reference proteome</keyword>
<dbReference type="EC" id="2.7.13.3" evidence="3"/>
<dbReference type="InterPro" id="IPR004358">
    <property type="entry name" value="Sig_transdc_His_kin-like_C"/>
</dbReference>
<evidence type="ECO:0000256" key="3">
    <source>
        <dbReference type="ARBA" id="ARBA00012438"/>
    </source>
</evidence>
<keyword evidence="4" id="KW-0597">Phosphoprotein</keyword>
<dbReference type="InterPro" id="IPR050428">
    <property type="entry name" value="TCS_sensor_his_kinase"/>
</dbReference>
<feature type="domain" description="Histidine kinase" evidence="13">
    <location>
        <begin position="330"/>
        <end position="558"/>
    </location>
</feature>
<evidence type="ECO:0000256" key="1">
    <source>
        <dbReference type="ARBA" id="ARBA00000085"/>
    </source>
</evidence>
<dbReference type="RefSeq" id="WP_246045941.1">
    <property type="nucleotide sequence ID" value="NZ_BAAASV010000002.1"/>
</dbReference>
<evidence type="ECO:0000256" key="7">
    <source>
        <dbReference type="ARBA" id="ARBA00022777"/>
    </source>
</evidence>
<dbReference type="GO" id="GO:0000155">
    <property type="term" value="F:phosphorelay sensor kinase activity"/>
    <property type="evidence" value="ECO:0007669"/>
    <property type="project" value="InterPro"/>
</dbReference>
<dbReference type="Gene3D" id="6.10.340.10">
    <property type="match status" value="1"/>
</dbReference>
<dbReference type="InterPro" id="IPR005467">
    <property type="entry name" value="His_kinase_dom"/>
</dbReference>
<reference evidence="15 16" key="1">
    <citation type="submission" date="2019-06" db="EMBL/GenBank/DDBJ databases">
        <title>Sequencing the genomes of 1000 actinobacteria strains.</title>
        <authorList>
            <person name="Klenk H.-P."/>
        </authorList>
    </citation>
    <scope>NUCLEOTIDE SEQUENCE [LARGE SCALE GENOMIC DNA]</scope>
    <source>
        <strain evidence="15 16">DSM 4813</strain>
    </source>
</reference>
<dbReference type="InterPro" id="IPR003660">
    <property type="entry name" value="HAMP_dom"/>
</dbReference>